<protein>
    <recommendedName>
        <fullName evidence="4">Corrinoid adenosyltransferase</fullName>
        <ecNumber evidence="4">2.5.1.17</ecNumber>
    </recommendedName>
    <alternativeName>
        <fullName evidence="4">Cob(II)alamin adenosyltransferase</fullName>
    </alternativeName>
    <alternativeName>
        <fullName evidence="4">Cob(II)yrinic acid a,c-diamide adenosyltransferase</fullName>
    </alternativeName>
    <alternativeName>
        <fullName evidence="4">Cobinamide/cobalamin adenosyltransferase</fullName>
    </alternativeName>
</protein>
<comment type="similarity">
    <text evidence="4">Belongs to the Cob(I)alamin adenosyltransferase family.</text>
</comment>
<comment type="catalytic activity">
    <reaction evidence="4">
        <text>2 cob(II)yrinate a,c diamide + reduced [electron-transfer flavoprotein] + 2 ATP = 2 adenosylcob(III)yrinate a,c-diamide + 2 triphosphate + oxidized [electron-transfer flavoprotein] + 3 H(+)</text>
        <dbReference type="Rhea" id="RHEA:11528"/>
        <dbReference type="Rhea" id="RHEA-COMP:10685"/>
        <dbReference type="Rhea" id="RHEA-COMP:10686"/>
        <dbReference type="ChEBI" id="CHEBI:15378"/>
        <dbReference type="ChEBI" id="CHEBI:18036"/>
        <dbReference type="ChEBI" id="CHEBI:30616"/>
        <dbReference type="ChEBI" id="CHEBI:57692"/>
        <dbReference type="ChEBI" id="CHEBI:58307"/>
        <dbReference type="ChEBI" id="CHEBI:58503"/>
        <dbReference type="ChEBI" id="CHEBI:58537"/>
        <dbReference type="EC" id="2.5.1.17"/>
    </reaction>
</comment>
<comment type="catalytic activity">
    <reaction evidence="4">
        <text>2 cob(II)alamin + reduced [electron-transfer flavoprotein] + 2 ATP = 2 adenosylcob(III)alamin + 2 triphosphate + oxidized [electron-transfer flavoprotein] + 3 H(+)</text>
        <dbReference type="Rhea" id="RHEA:28671"/>
        <dbReference type="Rhea" id="RHEA-COMP:10685"/>
        <dbReference type="Rhea" id="RHEA-COMP:10686"/>
        <dbReference type="ChEBI" id="CHEBI:15378"/>
        <dbReference type="ChEBI" id="CHEBI:16304"/>
        <dbReference type="ChEBI" id="CHEBI:18036"/>
        <dbReference type="ChEBI" id="CHEBI:18408"/>
        <dbReference type="ChEBI" id="CHEBI:30616"/>
        <dbReference type="ChEBI" id="CHEBI:57692"/>
        <dbReference type="ChEBI" id="CHEBI:58307"/>
        <dbReference type="EC" id="2.5.1.17"/>
    </reaction>
</comment>
<evidence type="ECO:0000256" key="3">
    <source>
        <dbReference type="ARBA" id="ARBA00022840"/>
    </source>
</evidence>
<dbReference type="PANTHER" id="PTHR12213:SF0">
    <property type="entry name" value="CORRINOID ADENOSYLTRANSFERASE MMAB"/>
    <property type="match status" value="1"/>
</dbReference>
<comment type="caution">
    <text evidence="6">The sequence shown here is derived from an EMBL/GenBank/DDBJ whole genome shotgun (WGS) entry which is preliminary data.</text>
</comment>
<dbReference type="NCBIfam" id="TIGR00636">
    <property type="entry name" value="PduO_Nterm"/>
    <property type="match status" value="1"/>
</dbReference>
<keyword evidence="4" id="KW-0169">Cobalamin biosynthesis</keyword>
<evidence type="ECO:0000313" key="7">
    <source>
        <dbReference type="Proteomes" id="UP001596456"/>
    </source>
</evidence>
<dbReference type="EMBL" id="JBHTCM010000009">
    <property type="protein sequence ID" value="MFC7333011.1"/>
    <property type="molecule type" value="Genomic_DNA"/>
</dbReference>
<gene>
    <name evidence="6" type="ORF">ACFQPS_07535</name>
</gene>
<name>A0ABW2KUL6_9PROT</name>
<feature type="domain" description="Cobalamin adenosyltransferase-like" evidence="5">
    <location>
        <begin position="7"/>
        <end position="180"/>
    </location>
</feature>
<evidence type="ECO:0000256" key="4">
    <source>
        <dbReference type="RuleBase" id="RU366026"/>
    </source>
</evidence>
<evidence type="ECO:0000259" key="5">
    <source>
        <dbReference type="Pfam" id="PF01923"/>
    </source>
</evidence>
<dbReference type="RefSeq" id="WP_377357817.1">
    <property type="nucleotide sequence ID" value="NZ_JBHTCM010000009.1"/>
</dbReference>
<reference evidence="7" key="1">
    <citation type="journal article" date="2019" name="Int. J. Syst. Evol. Microbiol.">
        <title>The Global Catalogue of Microorganisms (GCM) 10K type strain sequencing project: providing services to taxonomists for standard genome sequencing and annotation.</title>
        <authorList>
            <consortium name="The Broad Institute Genomics Platform"/>
            <consortium name="The Broad Institute Genome Sequencing Center for Infectious Disease"/>
            <person name="Wu L."/>
            <person name="Ma J."/>
        </authorList>
    </citation>
    <scope>NUCLEOTIDE SEQUENCE [LARGE SCALE GENOMIC DNA]</scope>
    <source>
        <strain evidence="7">CGMCC 1.16275</strain>
    </source>
</reference>
<dbReference type="EC" id="2.5.1.17" evidence="4"/>
<sequence>MVALTRITTRAGDGGLTFLGDATRVPKTAVRLDTYGTVDEANALLGAARLYTRGRDGIAGEADAMLARIQNELLDLAADLCLPERDTPRRRPPLRMLPSQVERLETEIAALDAVLGADPACPALLPSGGSPAAALLRLAHAVVRRAERRLVVLAREETVGETARQYTDRLSDHLLRLARRLDAAET</sequence>
<dbReference type="InterPro" id="IPR036451">
    <property type="entry name" value="CblAdoTrfase-like_sf"/>
</dbReference>
<comment type="pathway">
    <text evidence="4">Cofactor biosynthesis; adenosylcobalamin biosynthesis; adenosylcobalamin from cob(II)yrinate a,c-diamide: step 2/7.</text>
</comment>
<dbReference type="PANTHER" id="PTHR12213">
    <property type="entry name" value="CORRINOID ADENOSYLTRANSFERASE"/>
    <property type="match status" value="1"/>
</dbReference>
<evidence type="ECO:0000256" key="2">
    <source>
        <dbReference type="ARBA" id="ARBA00022741"/>
    </source>
</evidence>
<dbReference type="GO" id="GO:0008817">
    <property type="term" value="F:corrinoid adenosyltransferase activity"/>
    <property type="evidence" value="ECO:0007669"/>
    <property type="project" value="UniProtKB-EC"/>
</dbReference>
<dbReference type="Proteomes" id="UP001596456">
    <property type="component" value="Unassembled WGS sequence"/>
</dbReference>
<evidence type="ECO:0000256" key="1">
    <source>
        <dbReference type="ARBA" id="ARBA00022679"/>
    </source>
</evidence>
<accession>A0ABW2KUL6</accession>
<keyword evidence="3 4" id="KW-0067">ATP-binding</keyword>
<proteinExistence type="inferred from homology"/>
<dbReference type="InterPro" id="IPR016030">
    <property type="entry name" value="CblAdoTrfase-like"/>
</dbReference>
<evidence type="ECO:0000313" key="6">
    <source>
        <dbReference type="EMBL" id="MFC7333011.1"/>
    </source>
</evidence>
<dbReference type="InterPro" id="IPR029499">
    <property type="entry name" value="PduO-typ"/>
</dbReference>
<dbReference type="SUPFAM" id="SSF89028">
    <property type="entry name" value="Cobalamin adenosyltransferase-like"/>
    <property type="match status" value="1"/>
</dbReference>
<organism evidence="6 7">
    <name type="scientific">Rhodocista pekingensis</name>
    <dbReference type="NCBI Taxonomy" id="201185"/>
    <lineage>
        <taxon>Bacteria</taxon>
        <taxon>Pseudomonadati</taxon>
        <taxon>Pseudomonadota</taxon>
        <taxon>Alphaproteobacteria</taxon>
        <taxon>Rhodospirillales</taxon>
        <taxon>Azospirillaceae</taxon>
        <taxon>Rhodocista</taxon>
    </lineage>
</organism>
<keyword evidence="2 4" id="KW-0547">Nucleotide-binding</keyword>
<dbReference type="Gene3D" id="1.20.1200.10">
    <property type="entry name" value="Cobalamin adenosyltransferase-like"/>
    <property type="match status" value="1"/>
</dbReference>
<dbReference type="Pfam" id="PF01923">
    <property type="entry name" value="Cob_adeno_trans"/>
    <property type="match status" value="1"/>
</dbReference>
<keyword evidence="1 4" id="KW-0808">Transferase</keyword>
<keyword evidence="7" id="KW-1185">Reference proteome</keyword>